<dbReference type="Gene3D" id="2.40.160.20">
    <property type="match status" value="1"/>
</dbReference>
<dbReference type="Pfam" id="PF13505">
    <property type="entry name" value="OMP_b-brl"/>
    <property type="match status" value="1"/>
</dbReference>
<dbReference type="InterPro" id="IPR027385">
    <property type="entry name" value="Beta-barrel_OMP"/>
</dbReference>
<dbReference type="SUPFAM" id="SSF56925">
    <property type="entry name" value="OMPA-like"/>
    <property type="match status" value="1"/>
</dbReference>
<keyword evidence="8" id="KW-1185">Reference proteome</keyword>
<dbReference type="InterPro" id="IPR051692">
    <property type="entry name" value="OMP-like"/>
</dbReference>
<evidence type="ECO:0000313" key="8">
    <source>
        <dbReference type="Proteomes" id="UP001217500"/>
    </source>
</evidence>
<protein>
    <submittedName>
        <fullName evidence="7">Porin family protein</fullName>
    </submittedName>
</protein>
<evidence type="ECO:0000256" key="3">
    <source>
        <dbReference type="ARBA" id="ARBA00023136"/>
    </source>
</evidence>
<evidence type="ECO:0000256" key="4">
    <source>
        <dbReference type="ARBA" id="ARBA00038306"/>
    </source>
</evidence>
<evidence type="ECO:0000256" key="5">
    <source>
        <dbReference type="SAM" id="SignalP"/>
    </source>
</evidence>
<keyword evidence="2 5" id="KW-0732">Signal</keyword>
<reference evidence="7" key="1">
    <citation type="submission" date="2023-01" db="EMBL/GenBank/DDBJ databases">
        <title>The genome sequence of Kordiimonadaceae bacterium 6D33.</title>
        <authorList>
            <person name="Liu Y."/>
        </authorList>
    </citation>
    <scope>NUCLEOTIDE SEQUENCE</scope>
    <source>
        <strain evidence="7">6D33</strain>
    </source>
</reference>
<accession>A0AAF0BLK5</accession>
<dbReference type="InterPro" id="IPR011250">
    <property type="entry name" value="OMP/PagP_B-barrel"/>
</dbReference>
<organism evidence="7 8">
    <name type="scientific">Gimibacter soli</name>
    <dbReference type="NCBI Taxonomy" id="3024400"/>
    <lineage>
        <taxon>Bacteria</taxon>
        <taxon>Pseudomonadati</taxon>
        <taxon>Pseudomonadota</taxon>
        <taxon>Alphaproteobacteria</taxon>
        <taxon>Kordiimonadales</taxon>
        <taxon>Temperatibacteraceae</taxon>
        <taxon>Gimibacter</taxon>
    </lineage>
</organism>
<name>A0AAF0BLK5_9PROT</name>
<dbReference type="AlphaFoldDB" id="A0AAF0BLK5"/>
<comment type="similarity">
    <text evidence="4">Belongs to the Omp25/RopB family.</text>
</comment>
<feature type="chain" id="PRO_5042205927" evidence="5">
    <location>
        <begin position="23"/>
        <end position="202"/>
    </location>
</feature>
<evidence type="ECO:0000256" key="2">
    <source>
        <dbReference type="ARBA" id="ARBA00022729"/>
    </source>
</evidence>
<keyword evidence="3" id="KW-0472">Membrane</keyword>
<sequence length="202" mass="21503">MMLNKTILSLSMLAVVAAPAMAADEKPFDGFYVGGEIGYSDFSLDIDAGDAEVSFDDSGLVYGGFAGWRKQFNSGLVLGLEGRISKPDFDLTLTDGDDTATLSSKEQYGIDGVVGYVPAALPNTLFYGKAGYTRARARAVLTGSVNSSETDSGDAFRWGGGVEQALTQNISLRAQAIRTNYESVDGADLNDWQMTGGLIFKF</sequence>
<evidence type="ECO:0000313" key="7">
    <source>
        <dbReference type="EMBL" id="WCL53550.1"/>
    </source>
</evidence>
<proteinExistence type="inferred from homology"/>
<feature type="domain" description="Outer membrane protein beta-barrel" evidence="6">
    <location>
        <begin position="12"/>
        <end position="201"/>
    </location>
</feature>
<dbReference type="GO" id="GO:0016020">
    <property type="term" value="C:membrane"/>
    <property type="evidence" value="ECO:0007669"/>
    <property type="project" value="UniProtKB-SubCell"/>
</dbReference>
<comment type="subcellular location">
    <subcellularLocation>
        <location evidence="1">Membrane</location>
    </subcellularLocation>
</comment>
<dbReference type="Proteomes" id="UP001217500">
    <property type="component" value="Chromosome"/>
</dbReference>
<gene>
    <name evidence="7" type="ORF">PH603_13505</name>
</gene>
<dbReference type="PANTHER" id="PTHR34001:SF3">
    <property type="entry name" value="BLL7405 PROTEIN"/>
    <property type="match status" value="1"/>
</dbReference>
<evidence type="ECO:0000256" key="1">
    <source>
        <dbReference type="ARBA" id="ARBA00004370"/>
    </source>
</evidence>
<dbReference type="KEGG" id="gso:PH603_13505"/>
<feature type="signal peptide" evidence="5">
    <location>
        <begin position="1"/>
        <end position="22"/>
    </location>
</feature>
<dbReference type="PANTHER" id="PTHR34001">
    <property type="entry name" value="BLL7405 PROTEIN"/>
    <property type="match status" value="1"/>
</dbReference>
<evidence type="ECO:0000259" key="6">
    <source>
        <dbReference type="Pfam" id="PF13505"/>
    </source>
</evidence>
<dbReference type="EMBL" id="CP116805">
    <property type="protein sequence ID" value="WCL53550.1"/>
    <property type="molecule type" value="Genomic_DNA"/>
</dbReference>
<dbReference type="RefSeq" id="WP_289503062.1">
    <property type="nucleotide sequence ID" value="NZ_CP116805.1"/>
</dbReference>